<evidence type="ECO:0000313" key="3">
    <source>
        <dbReference type="Proteomes" id="UP001151760"/>
    </source>
</evidence>
<reference evidence="2" key="2">
    <citation type="submission" date="2022-01" db="EMBL/GenBank/DDBJ databases">
        <authorList>
            <person name="Yamashiro T."/>
            <person name="Shiraishi A."/>
            <person name="Satake H."/>
            <person name="Nakayama K."/>
        </authorList>
    </citation>
    <scope>NUCLEOTIDE SEQUENCE</scope>
</reference>
<feature type="compositionally biased region" description="Basic residues" evidence="1">
    <location>
        <begin position="702"/>
        <end position="712"/>
    </location>
</feature>
<comment type="caution">
    <text evidence="2">The sequence shown here is derived from an EMBL/GenBank/DDBJ whole genome shotgun (WGS) entry which is preliminary data.</text>
</comment>
<dbReference type="Proteomes" id="UP001151760">
    <property type="component" value="Unassembled WGS sequence"/>
</dbReference>
<evidence type="ECO:0000256" key="1">
    <source>
        <dbReference type="SAM" id="MobiDB-lite"/>
    </source>
</evidence>
<feature type="compositionally biased region" description="Basic residues" evidence="1">
    <location>
        <begin position="222"/>
        <end position="233"/>
    </location>
</feature>
<feature type="region of interest" description="Disordered" evidence="1">
    <location>
        <begin position="701"/>
        <end position="734"/>
    </location>
</feature>
<reference evidence="2" key="1">
    <citation type="journal article" date="2022" name="Int. J. Mol. Sci.">
        <title>Draft Genome of Tanacetum Coccineum: Genomic Comparison of Closely Related Tanacetum-Family Plants.</title>
        <authorList>
            <person name="Yamashiro T."/>
            <person name="Shiraishi A."/>
            <person name="Nakayama K."/>
            <person name="Satake H."/>
        </authorList>
    </citation>
    <scope>NUCLEOTIDE SEQUENCE</scope>
</reference>
<name>A0ABQ5H0E7_9ASTR</name>
<feature type="compositionally biased region" description="Basic and acidic residues" evidence="1">
    <location>
        <begin position="723"/>
        <end position="734"/>
    </location>
</feature>
<accession>A0ABQ5H0E7</accession>
<proteinExistence type="predicted"/>
<protein>
    <submittedName>
        <fullName evidence="2">Uncharacterized protein</fullName>
    </submittedName>
</protein>
<keyword evidence="3" id="KW-1185">Reference proteome</keyword>
<feature type="compositionally biased region" description="Polar residues" evidence="1">
    <location>
        <begin position="239"/>
        <end position="248"/>
    </location>
</feature>
<feature type="region of interest" description="Disordered" evidence="1">
    <location>
        <begin position="198"/>
        <end position="251"/>
    </location>
</feature>
<organism evidence="2 3">
    <name type="scientific">Tanacetum coccineum</name>
    <dbReference type="NCBI Taxonomy" id="301880"/>
    <lineage>
        <taxon>Eukaryota</taxon>
        <taxon>Viridiplantae</taxon>
        <taxon>Streptophyta</taxon>
        <taxon>Embryophyta</taxon>
        <taxon>Tracheophyta</taxon>
        <taxon>Spermatophyta</taxon>
        <taxon>Magnoliopsida</taxon>
        <taxon>eudicotyledons</taxon>
        <taxon>Gunneridae</taxon>
        <taxon>Pentapetalae</taxon>
        <taxon>asterids</taxon>
        <taxon>campanulids</taxon>
        <taxon>Asterales</taxon>
        <taxon>Asteraceae</taxon>
        <taxon>Asteroideae</taxon>
        <taxon>Anthemideae</taxon>
        <taxon>Anthemidinae</taxon>
        <taxon>Tanacetum</taxon>
    </lineage>
</organism>
<sequence length="734" mass="83425">MTTLQFADTHNLVAFLTKSAESEGFKQIVDFLNASSIRYALTVNPTIYPSKKIVVTEASVRRDLQLDDEEGTNCLPNATIFEELTRMGAKTTAWNEFSSTMASAIICLATNQKFNFSKYIFESMVNNLDNAVKFLMYPRFVQVFLNNQLEGMATHNRIYIAPSHTKKIFANMRRKGKDFSRRETPLFPTMVVQAQEEMGEGSAMPTDPQHTPIITQPSSSHPQKKQKTRRPKRKDIEIPQSSVPSDPTNVADKAINEEPSMQLKELMDFFKKLEKKGGSRTHKLRRLYKVGRSARVVSSDEASLGDQEDATKQGRKIDDTDADEDITLENVHDAEMFDVNDLHGDEVFVEKEVHVEEVVSATEETVNAATITEDEITLAQALAELKSVKPKVTTATTATTSGILLQEPSELIPTTTTIKTTIPSKDKGKGIMVEEPLKMKKKDQISSDEQEAIRLQAEFNEEVRLAREKDEANVALIEEWNDIQAKIENDNELAQRLQAEEQEELTVDEKATLFQQLLEKRRKHFTAKRAEEKRNRPPTRAQQRSIMCTYLKNMAGWKPKDLKRKSFANIQELFDKAFKRVNTFVNFRTKLVEGTKMEESSKKAEVMEESSKRAEIAQESSSKRARDELEQENAKKQKVDDDQEAAKMKELMKIVLNEEEVAVDVIPLATKPPSIVDWKIVKEGKISYYQIIRVYGSSKRNGYLRKGRKTKPKQQNQTRNGKAGKDKVKVQAQA</sequence>
<evidence type="ECO:0000313" key="2">
    <source>
        <dbReference type="EMBL" id="GJT80936.1"/>
    </source>
</evidence>
<dbReference type="EMBL" id="BQNB010019037">
    <property type="protein sequence ID" value="GJT80936.1"/>
    <property type="molecule type" value="Genomic_DNA"/>
</dbReference>
<feature type="compositionally biased region" description="Basic and acidic residues" evidence="1">
    <location>
        <begin position="309"/>
        <end position="319"/>
    </location>
</feature>
<gene>
    <name evidence="2" type="ORF">Tco_1055278</name>
</gene>
<feature type="region of interest" description="Disordered" evidence="1">
    <location>
        <begin position="298"/>
        <end position="320"/>
    </location>
</feature>
<feature type="compositionally biased region" description="Polar residues" evidence="1">
    <location>
        <begin position="208"/>
        <end position="221"/>
    </location>
</feature>
<feature type="region of interest" description="Disordered" evidence="1">
    <location>
        <begin position="598"/>
        <end position="642"/>
    </location>
</feature>